<sequence>MMIERALSRSLRVMFAGGLVVGMHAAIAQSSDDAPIQRVEVTGSSIKRLASETALPITTIKASDFEKQGLTTAAEVMNTISMNQSSTGSSQSVGSGTGGIATADLRGLGSNKTLVLLNGRRIASHPFNGSSVDLNVIPLSALERVEVLRDGASAIYGTDAIGGVINFITKRSVTGGTVSVERFQPQASGAGAESRLNLSGGIGDLDKDGYNLFGVIDLHKQTALAAADRDFASTSVRPDRGINNSSGTSQPGNFYSDNGITGNPYYAGGCVGKGLVANAANGTCRTDTVAYIQAIPKTQQESFLGKATFKLSEDNIATIEYLHSRSTNTSSIAPSPLTGLTMTSASPYYPGGSGGVPAVAGLSGEDLSINWRTVAAGNRMGYDTSISDRLVLASEGLVAGWDYNVGLTWGVSKAASAFIGGYTNDSLMQAGVLSGVLNPFGAQSAEGTAYIDAAQLRGEYLAAKMTSLGVDAKVSREIYQLPAGGVGFAIGSEFRHDKASYDVNTALASQASSSGYADAQDQAGQRNIAALYSELSVPLAKELELSAAARYDHYNDVGGSFNPKLGLRWQPTRQLMLRTSYNTGFRAPTLYDLHGPATSTFTSNSYDDPTLCPGGVAVGGANPNIACNQQQYIRSGGNVNLNPEKSKTFALGLVFEPTNAFSVSLDYFNIKIRDKIGTVSESTIFENYEKYASYFVYSADGKTLQYVNAVLDNLGEVKTSGIDTSLRWKLPRTAAGDFTLQFDGTWVHSYKYQNETGGEFVENVGVYGDSSPVFRWKHNAAINWKRGPWSASFANKYLSGYEDENDVDDAYKHHVRAYSTYSLSSTYAGIKNTDITVGIKNLFDTAPPYTNQGTTFQSGYDPRYTDPLGRTFYVKASYKF</sequence>
<gene>
    <name evidence="15" type="ORF">GW587_17205</name>
</gene>
<comment type="caution">
    <text evidence="15">The sequence shown here is derived from an EMBL/GenBank/DDBJ whole genome shotgun (WGS) entry which is preliminary data.</text>
</comment>
<dbReference type="EMBL" id="JAADJT010000007">
    <property type="protein sequence ID" value="NGZ85987.1"/>
    <property type="molecule type" value="Genomic_DNA"/>
</dbReference>
<feature type="domain" description="TonB-dependent receptor-like beta-barrel" evidence="13">
    <location>
        <begin position="384"/>
        <end position="842"/>
    </location>
</feature>
<keyword evidence="7 10" id="KW-0472">Membrane</keyword>
<feature type="domain" description="TonB-dependent receptor plug" evidence="14">
    <location>
        <begin position="51"/>
        <end position="164"/>
    </location>
</feature>
<dbReference type="InterPro" id="IPR012910">
    <property type="entry name" value="Plug_dom"/>
</dbReference>
<evidence type="ECO:0000256" key="2">
    <source>
        <dbReference type="ARBA" id="ARBA00009810"/>
    </source>
</evidence>
<dbReference type="PROSITE" id="PS52016">
    <property type="entry name" value="TONB_DEPENDENT_REC_3"/>
    <property type="match status" value="1"/>
</dbReference>
<evidence type="ECO:0000256" key="9">
    <source>
        <dbReference type="ARBA" id="ARBA00023237"/>
    </source>
</evidence>
<reference evidence="15 16" key="1">
    <citation type="submission" date="2020-01" db="EMBL/GenBank/DDBJ databases">
        <authorList>
            <person name="Lee S.D."/>
        </authorList>
    </citation>
    <scope>NUCLEOTIDE SEQUENCE [LARGE SCALE GENOMIC DNA]</scope>
    <source>
        <strain evidence="15 16">SAP-35</strain>
    </source>
</reference>
<reference evidence="16" key="2">
    <citation type="submission" date="2023-07" db="EMBL/GenBank/DDBJ databases">
        <title>Duganella aceri sp. nov., isolated from tree sap.</title>
        <authorList>
            <person name="Kim I.S."/>
        </authorList>
    </citation>
    <scope>NUCLEOTIDE SEQUENCE [LARGE SCALE GENOMIC DNA]</scope>
    <source>
        <strain evidence="16">SAP-35</strain>
    </source>
</reference>
<dbReference type="Proteomes" id="UP000666369">
    <property type="component" value="Unassembled WGS sequence"/>
</dbReference>
<keyword evidence="9 10" id="KW-0998">Cell outer membrane</keyword>
<proteinExistence type="inferred from homology"/>
<dbReference type="InterPro" id="IPR036942">
    <property type="entry name" value="Beta-barrel_TonB_sf"/>
</dbReference>
<feature type="region of interest" description="Disordered" evidence="12">
    <location>
        <begin position="235"/>
        <end position="254"/>
    </location>
</feature>
<evidence type="ECO:0000256" key="6">
    <source>
        <dbReference type="ARBA" id="ARBA00023077"/>
    </source>
</evidence>
<name>A0ABX0FNB8_9BURK</name>
<dbReference type="Pfam" id="PF07715">
    <property type="entry name" value="Plug"/>
    <property type="match status" value="1"/>
</dbReference>
<dbReference type="InterPro" id="IPR039426">
    <property type="entry name" value="TonB-dep_rcpt-like"/>
</dbReference>
<evidence type="ECO:0000256" key="4">
    <source>
        <dbReference type="ARBA" id="ARBA00022452"/>
    </source>
</evidence>
<evidence type="ECO:0000256" key="11">
    <source>
        <dbReference type="RuleBase" id="RU003357"/>
    </source>
</evidence>
<keyword evidence="4 10" id="KW-1134">Transmembrane beta strand</keyword>
<evidence type="ECO:0000313" key="16">
    <source>
        <dbReference type="Proteomes" id="UP000666369"/>
    </source>
</evidence>
<evidence type="ECO:0000256" key="12">
    <source>
        <dbReference type="SAM" id="MobiDB-lite"/>
    </source>
</evidence>
<dbReference type="Gene3D" id="2.40.170.20">
    <property type="entry name" value="TonB-dependent receptor, beta-barrel domain"/>
    <property type="match status" value="1"/>
</dbReference>
<dbReference type="CDD" id="cd01347">
    <property type="entry name" value="ligand_gated_channel"/>
    <property type="match status" value="1"/>
</dbReference>
<evidence type="ECO:0000256" key="3">
    <source>
        <dbReference type="ARBA" id="ARBA00022448"/>
    </source>
</evidence>
<dbReference type="InterPro" id="IPR000531">
    <property type="entry name" value="Beta-barrel_TonB"/>
</dbReference>
<evidence type="ECO:0000259" key="14">
    <source>
        <dbReference type="Pfam" id="PF07715"/>
    </source>
</evidence>
<evidence type="ECO:0000313" key="15">
    <source>
        <dbReference type="EMBL" id="NGZ85987.1"/>
    </source>
</evidence>
<keyword evidence="3 10" id="KW-0813">Transport</keyword>
<dbReference type="InterPro" id="IPR037066">
    <property type="entry name" value="Plug_dom_sf"/>
</dbReference>
<keyword evidence="6 11" id="KW-0798">TonB box</keyword>
<dbReference type="PANTHER" id="PTHR47234:SF2">
    <property type="entry name" value="TONB-DEPENDENT RECEPTOR"/>
    <property type="match status" value="1"/>
</dbReference>
<evidence type="ECO:0000256" key="1">
    <source>
        <dbReference type="ARBA" id="ARBA00004571"/>
    </source>
</evidence>
<evidence type="ECO:0000256" key="5">
    <source>
        <dbReference type="ARBA" id="ARBA00022692"/>
    </source>
</evidence>
<organism evidence="15 16">
    <name type="scientific">Duganella aceris</name>
    <dbReference type="NCBI Taxonomy" id="2703883"/>
    <lineage>
        <taxon>Bacteria</taxon>
        <taxon>Pseudomonadati</taxon>
        <taxon>Pseudomonadota</taxon>
        <taxon>Betaproteobacteria</taxon>
        <taxon>Burkholderiales</taxon>
        <taxon>Oxalobacteraceae</taxon>
        <taxon>Telluria group</taxon>
        <taxon>Duganella</taxon>
    </lineage>
</organism>
<keyword evidence="8 15" id="KW-0675">Receptor</keyword>
<dbReference type="Pfam" id="PF00593">
    <property type="entry name" value="TonB_dep_Rec_b-barrel"/>
    <property type="match status" value="1"/>
</dbReference>
<keyword evidence="5 10" id="KW-0812">Transmembrane</keyword>
<comment type="similarity">
    <text evidence="2 10 11">Belongs to the TonB-dependent receptor family.</text>
</comment>
<comment type="subcellular location">
    <subcellularLocation>
        <location evidence="1 10">Cell outer membrane</location>
        <topology evidence="1 10">Multi-pass membrane protein</topology>
    </subcellularLocation>
</comment>
<evidence type="ECO:0000256" key="8">
    <source>
        <dbReference type="ARBA" id="ARBA00023170"/>
    </source>
</evidence>
<dbReference type="PANTHER" id="PTHR47234">
    <property type="match status" value="1"/>
</dbReference>
<evidence type="ECO:0000259" key="13">
    <source>
        <dbReference type="Pfam" id="PF00593"/>
    </source>
</evidence>
<evidence type="ECO:0000256" key="10">
    <source>
        <dbReference type="PROSITE-ProRule" id="PRU01360"/>
    </source>
</evidence>
<dbReference type="SUPFAM" id="SSF56935">
    <property type="entry name" value="Porins"/>
    <property type="match status" value="1"/>
</dbReference>
<protein>
    <submittedName>
        <fullName evidence="15">TonB-dependent receptor</fullName>
    </submittedName>
</protein>
<keyword evidence="16" id="KW-1185">Reference proteome</keyword>
<accession>A0ABX0FNB8</accession>
<dbReference type="RefSeq" id="WP_166105487.1">
    <property type="nucleotide sequence ID" value="NZ_JAADJT010000007.1"/>
</dbReference>
<evidence type="ECO:0000256" key="7">
    <source>
        <dbReference type="ARBA" id="ARBA00023136"/>
    </source>
</evidence>
<dbReference type="Gene3D" id="2.170.130.10">
    <property type="entry name" value="TonB-dependent receptor, plug domain"/>
    <property type="match status" value="1"/>
</dbReference>